<keyword evidence="6 8" id="KW-0503">Monooxygenase</keyword>
<comment type="caution">
    <text evidence="9">The sequence shown here is derived from an EMBL/GenBank/DDBJ whole genome shotgun (WGS) entry which is preliminary data.</text>
</comment>
<dbReference type="PANTHER" id="PTHR47953:SF5">
    <property type="entry name" value="CYTOCHROME P450 71AV8-LIKE"/>
    <property type="match status" value="1"/>
</dbReference>
<evidence type="ECO:0000313" key="9">
    <source>
        <dbReference type="EMBL" id="PON43454.1"/>
    </source>
</evidence>
<dbReference type="Pfam" id="PF00067">
    <property type="entry name" value="p450"/>
    <property type="match status" value="1"/>
</dbReference>
<proteinExistence type="inferred from homology"/>
<evidence type="ECO:0000256" key="1">
    <source>
        <dbReference type="ARBA" id="ARBA00010617"/>
    </source>
</evidence>
<evidence type="ECO:0000256" key="4">
    <source>
        <dbReference type="ARBA" id="ARBA00023002"/>
    </source>
</evidence>
<keyword evidence="10" id="KW-1185">Reference proteome</keyword>
<dbReference type="InterPro" id="IPR052306">
    <property type="entry name" value="CYP450_71D"/>
</dbReference>
<comment type="cofactor">
    <cofactor evidence="7">
        <name>heme</name>
        <dbReference type="ChEBI" id="CHEBI:30413"/>
    </cofactor>
</comment>
<dbReference type="InterPro" id="IPR001128">
    <property type="entry name" value="Cyt_P450"/>
</dbReference>
<dbReference type="Proteomes" id="UP000237105">
    <property type="component" value="Unassembled WGS sequence"/>
</dbReference>
<dbReference type="PROSITE" id="PS00086">
    <property type="entry name" value="CYTOCHROME_P450"/>
    <property type="match status" value="1"/>
</dbReference>
<dbReference type="GO" id="GO:0005506">
    <property type="term" value="F:iron ion binding"/>
    <property type="evidence" value="ECO:0007669"/>
    <property type="project" value="InterPro"/>
</dbReference>
<evidence type="ECO:0000256" key="8">
    <source>
        <dbReference type="RuleBase" id="RU000461"/>
    </source>
</evidence>
<evidence type="ECO:0000256" key="2">
    <source>
        <dbReference type="ARBA" id="ARBA00022617"/>
    </source>
</evidence>
<dbReference type="OrthoDB" id="1055148at2759"/>
<dbReference type="PANTHER" id="PTHR47953">
    <property type="entry name" value="OS08G0105600 PROTEIN"/>
    <property type="match status" value="1"/>
</dbReference>
<sequence>MLYLADLFPSFSFFVQISRNRPKLERLRQRASGIIENIIKDHKGNKSAEKSGEGGRDEDLLDVLLKIFGLVKAHDSVGEIVVVEKKYLKSVAKETLRLHPPFPLIIPRKSRETCEIHRYEIPEKTRIINNAWVIGRDTKNWTEPESFIQERFLDSPIDFKGHNFEYIPFGAGRRICPGMSFGLINTELSPCIVAITF</sequence>
<dbReference type="SUPFAM" id="SSF48264">
    <property type="entry name" value="Cytochrome P450"/>
    <property type="match status" value="1"/>
</dbReference>
<evidence type="ECO:0000313" key="10">
    <source>
        <dbReference type="Proteomes" id="UP000237105"/>
    </source>
</evidence>
<keyword evidence="4 8" id="KW-0560">Oxidoreductase</keyword>
<feature type="binding site" description="axial binding residue" evidence="7">
    <location>
        <position position="176"/>
    </location>
    <ligand>
        <name>heme</name>
        <dbReference type="ChEBI" id="CHEBI:30413"/>
    </ligand>
    <ligandPart>
        <name>Fe</name>
        <dbReference type="ChEBI" id="CHEBI:18248"/>
    </ligandPart>
</feature>
<dbReference type="InterPro" id="IPR017972">
    <property type="entry name" value="Cyt_P450_CS"/>
</dbReference>
<evidence type="ECO:0000256" key="3">
    <source>
        <dbReference type="ARBA" id="ARBA00022723"/>
    </source>
</evidence>
<accession>A0A2P5B3T4</accession>
<dbReference type="GO" id="GO:0016705">
    <property type="term" value="F:oxidoreductase activity, acting on paired donors, with incorporation or reduction of molecular oxygen"/>
    <property type="evidence" value="ECO:0007669"/>
    <property type="project" value="InterPro"/>
</dbReference>
<dbReference type="InterPro" id="IPR036396">
    <property type="entry name" value="Cyt_P450_sf"/>
</dbReference>
<dbReference type="GO" id="GO:0016020">
    <property type="term" value="C:membrane"/>
    <property type="evidence" value="ECO:0007669"/>
    <property type="project" value="UniProtKB-SubCell"/>
</dbReference>
<dbReference type="AlphaFoldDB" id="A0A2P5B3T4"/>
<evidence type="ECO:0000256" key="6">
    <source>
        <dbReference type="ARBA" id="ARBA00023033"/>
    </source>
</evidence>
<dbReference type="STRING" id="3476.A0A2P5B3T4"/>
<comment type="similarity">
    <text evidence="1 8">Belongs to the cytochrome P450 family.</text>
</comment>
<dbReference type="GO" id="GO:0004497">
    <property type="term" value="F:monooxygenase activity"/>
    <property type="evidence" value="ECO:0007669"/>
    <property type="project" value="UniProtKB-KW"/>
</dbReference>
<protein>
    <submittedName>
        <fullName evidence="9">Cytochrome P450, E-class, group I</fullName>
    </submittedName>
</protein>
<keyword evidence="5 7" id="KW-0408">Iron</keyword>
<gene>
    <name evidence="9" type="ORF">PanWU01x14_273930</name>
</gene>
<name>A0A2P5B3T4_PARAD</name>
<dbReference type="PRINTS" id="PR00385">
    <property type="entry name" value="P450"/>
</dbReference>
<evidence type="ECO:0000256" key="5">
    <source>
        <dbReference type="ARBA" id="ARBA00023004"/>
    </source>
</evidence>
<evidence type="ECO:0000256" key="7">
    <source>
        <dbReference type="PIRSR" id="PIRSR602401-1"/>
    </source>
</evidence>
<dbReference type="GO" id="GO:0020037">
    <property type="term" value="F:heme binding"/>
    <property type="evidence" value="ECO:0007669"/>
    <property type="project" value="InterPro"/>
</dbReference>
<dbReference type="EMBL" id="JXTB01000371">
    <property type="protein sequence ID" value="PON43454.1"/>
    <property type="molecule type" value="Genomic_DNA"/>
</dbReference>
<organism evidence="9 10">
    <name type="scientific">Parasponia andersonii</name>
    <name type="common">Sponia andersonii</name>
    <dbReference type="NCBI Taxonomy" id="3476"/>
    <lineage>
        <taxon>Eukaryota</taxon>
        <taxon>Viridiplantae</taxon>
        <taxon>Streptophyta</taxon>
        <taxon>Embryophyta</taxon>
        <taxon>Tracheophyta</taxon>
        <taxon>Spermatophyta</taxon>
        <taxon>Magnoliopsida</taxon>
        <taxon>eudicotyledons</taxon>
        <taxon>Gunneridae</taxon>
        <taxon>Pentapetalae</taxon>
        <taxon>rosids</taxon>
        <taxon>fabids</taxon>
        <taxon>Rosales</taxon>
        <taxon>Cannabaceae</taxon>
        <taxon>Parasponia</taxon>
    </lineage>
</organism>
<dbReference type="Gene3D" id="1.10.630.10">
    <property type="entry name" value="Cytochrome P450"/>
    <property type="match status" value="1"/>
</dbReference>
<dbReference type="PRINTS" id="PR00463">
    <property type="entry name" value="EP450I"/>
</dbReference>
<reference evidence="10" key="1">
    <citation type="submission" date="2016-06" db="EMBL/GenBank/DDBJ databases">
        <title>Parallel loss of symbiosis genes in relatives of nitrogen-fixing non-legume Parasponia.</title>
        <authorList>
            <person name="Van Velzen R."/>
            <person name="Holmer R."/>
            <person name="Bu F."/>
            <person name="Rutten L."/>
            <person name="Van Zeijl A."/>
            <person name="Liu W."/>
            <person name="Santuari L."/>
            <person name="Cao Q."/>
            <person name="Sharma T."/>
            <person name="Shen D."/>
            <person name="Roswanjaya Y."/>
            <person name="Wardhani T."/>
            <person name="Kalhor M.S."/>
            <person name="Jansen J."/>
            <person name="Van den Hoogen J."/>
            <person name="Gungor B."/>
            <person name="Hartog M."/>
            <person name="Hontelez J."/>
            <person name="Verver J."/>
            <person name="Yang W.-C."/>
            <person name="Schijlen E."/>
            <person name="Repin R."/>
            <person name="Schilthuizen M."/>
            <person name="Schranz E."/>
            <person name="Heidstra R."/>
            <person name="Miyata K."/>
            <person name="Fedorova E."/>
            <person name="Kohlen W."/>
            <person name="Bisseling T."/>
            <person name="Smit S."/>
            <person name="Geurts R."/>
        </authorList>
    </citation>
    <scope>NUCLEOTIDE SEQUENCE [LARGE SCALE GENOMIC DNA]</scope>
    <source>
        <strain evidence="10">cv. WU1-14</strain>
    </source>
</reference>
<keyword evidence="2 7" id="KW-0349">Heme</keyword>
<keyword evidence="3 7" id="KW-0479">Metal-binding</keyword>
<dbReference type="InterPro" id="IPR002401">
    <property type="entry name" value="Cyt_P450_E_grp-I"/>
</dbReference>